<dbReference type="InterPro" id="IPR032675">
    <property type="entry name" value="LRR_dom_sf"/>
</dbReference>
<dbReference type="Gene3D" id="3.80.10.10">
    <property type="entry name" value="Ribonuclease Inhibitor"/>
    <property type="match status" value="3"/>
</dbReference>
<feature type="coiled-coil region" evidence="1">
    <location>
        <begin position="1020"/>
        <end position="1047"/>
    </location>
</feature>
<dbReference type="SMART" id="SM00368">
    <property type="entry name" value="LRR_RI"/>
    <property type="match status" value="3"/>
</dbReference>
<dbReference type="PANTHER" id="PTHR46761:SF2">
    <property type="entry name" value="RAN GTPASE-ACTIVATING PROTEIN 1"/>
    <property type="match status" value="1"/>
</dbReference>
<evidence type="ECO:0008006" key="4">
    <source>
        <dbReference type="Google" id="ProtNLM"/>
    </source>
</evidence>
<dbReference type="GO" id="GO:0005096">
    <property type="term" value="F:GTPase activator activity"/>
    <property type="evidence" value="ECO:0007669"/>
    <property type="project" value="InterPro"/>
</dbReference>
<dbReference type="Pfam" id="PF13516">
    <property type="entry name" value="LRR_6"/>
    <property type="match status" value="1"/>
</dbReference>
<keyword evidence="1" id="KW-0175">Coiled coil</keyword>
<name>A0A078AB90_STYLE</name>
<feature type="coiled-coil region" evidence="1">
    <location>
        <begin position="225"/>
        <end position="372"/>
    </location>
</feature>
<dbReference type="Proteomes" id="UP000039865">
    <property type="component" value="Unassembled WGS sequence"/>
</dbReference>
<protein>
    <recommendedName>
        <fullName evidence="4">Leucine rich repeat family protein</fullName>
    </recommendedName>
</protein>
<gene>
    <name evidence="2" type="primary">Contig4112.g4401</name>
    <name evidence="2" type="ORF">STYLEM_8550</name>
</gene>
<accession>A0A078AB90</accession>
<dbReference type="PANTHER" id="PTHR46761">
    <property type="entry name" value="RAN GTPASE-ACTIVATING PROTEIN 1"/>
    <property type="match status" value="1"/>
</dbReference>
<dbReference type="SUPFAM" id="SSF52047">
    <property type="entry name" value="RNI-like"/>
    <property type="match status" value="1"/>
</dbReference>
<reference evidence="2 3" key="1">
    <citation type="submission" date="2014-06" db="EMBL/GenBank/DDBJ databases">
        <authorList>
            <person name="Swart Estienne"/>
        </authorList>
    </citation>
    <scope>NUCLEOTIDE SEQUENCE [LARGE SCALE GENOMIC DNA]</scope>
    <source>
        <strain evidence="2 3">130c</strain>
    </source>
</reference>
<evidence type="ECO:0000313" key="2">
    <source>
        <dbReference type="EMBL" id="CDW79560.1"/>
    </source>
</evidence>
<dbReference type="EMBL" id="CCKQ01008116">
    <property type="protein sequence ID" value="CDW79560.1"/>
    <property type="molecule type" value="Genomic_DNA"/>
</dbReference>
<dbReference type="InParanoid" id="A0A078AB90"/>
<dbReference type="InterPro" id="IPR045203">
    <property type="entry name" value="RanGAP1/2"/>
</dbReference>
<dbReference type="PROSITE" id="PS51450">
    <property type="entry name" value="LRR"/>
    <property type="match status" value="1"/>
</dbReference>
<feature type="coiled-coil region" evidence="1">
    <location>
        <begin position="596"/>
        <end position="630"/>
    </location>
</feature>
<evidence type="ECO:0000313" key="3">
    <source>
        <dbReference type="Proteomes" id="UP000039865"/>
    </source>
</evidence>
<organism evidence="2 3">
    <name type="scientific">Stylonychia lemnae</name>
    <name type="common">Ciliate</name>
    <dbReference type="NCBI Taxonomy" id="5949"/>
    <lineage>
        <taxon>Eukaryota</taxon>
        <taxon>Sar</taxon>
        <taxon>Alveolata</taxon>
        <taxon>Ciliophora</taxon>
        <taxon>Intramacronucleata</taxon>
        <taxon>Spirotrichea</taxon>
        <taxon>Stichotrichia</taxon>
        <taxon>Sporadotrichida</taxon>
        <taxon>Oxytrichidae</taxon>
        <taxon>Stylonychinae</taxon>
        <taxon>Stylonychia</taxon>
    </lineage>
</organism>
<evidence type="ECO:0000256" key="1">
    <source>
        <dbReference type="SAM" id="Coils"/>
    </source>
</evidence>
<dbReference type="InterPro" id="IPR001611">
    <property type="entry name" value="Leu-rich_rpt"/>
</dbReference>
<proteinExistence type="predicted"/>
<feature type="coiled-coil region" evidence="1">
    <location>
        <begin position="891"/>
        <end position="968"/>
    </location>
</feature>
<feature type="coiled-coil region" evidence="1">
    <location>
        <begin position="1084"/>
        <end position="1178"/>
    </location>
</feature>
<sequence length="1726" mass="201014">MGNFFNTRGPIRPQNLVTNMDPAQAQRSNSNNVRIPQARDFIRNDQNLLGQAQLNQQQLNPNQQQMLIEMLRNSGELQRDQDFEYGIEEDDQSYGGEDEEQDGGHRIQYTYQEQMQILVELQKEGQRNPEFLKVLDILQKDDELRPLIFEHDILLRALRDMDNIKAEIMLSILTAAETEMYENSRQRDELQATNTQYRNHKPETKEVAIAPIQSLAITQDNSQAISDMMEQSQKAKDEIQKLRHELAQLEHQNMDLTQELKQEKELRINQEREQECTFKNLYEENQQLKKLNETLKKNETETKIALESRERQHKEEIEQIKSKLKQQEDMRLSILENKSKVELDLQKNEQLIERLHKEIQLMEKDNEAVHRKLNSTLNSVLFQSQLNHNFLNNLNKVDTNINLGEHTPARRNLSTSFQHSGMLDQNLKKDSLIGQPAFGYGQSTQKLKLLMSENNKSQGTQSFIAHSIYYGLGQLGGNQNNNHIYFQRGDSLVRSNSIEVILLEDEEHKKQNMFPMGEEEKQNSVASGVLTNKQSWLKTKGLFNDLSPINSISSHQMDHSTSRQNQQRMRRLQEVEEEQTEILGTNPGTATYAHPVKYYEDQIKRMQSDIERYKDEIKELTTKLHNTNNFILKQTDESPFHDTDERQKIFATPQNNNSNYKSNYPSAFGETGAHEETKYQRQIQLTNNHNPMYTNEQSPMMATFSNQKDRHFYSQYNVDNNQHFQSQQSSSVPKTSEQERNQIMKEVMQKLENDFQSKLTDIRTKLISLFKKFFPTQEELIQFNTEDINVSLLNKIITEIMIKVDQCLDLQHSRQPSSAVMSQGHQPFIYFPNSQSNIPFNHYGPGSYGGQWAHHGLGSHINSTTMEQTPFELKNLFLEEKEKRLLVVEELQKTNENFMRYKNENERLKQELQAEKQQNQSMQMSYVEQNTFNNDLLLRNLKNAEKRLELVSDENTTLKLRIGELESELYDERSGKAHKAEYTIQHMQSTIQGQFYDQKIKFEEQIFTLKQEVHKATLELQVQFERNQELRESVQLLKERNQELEGENYQSFKEHYKLQSDLDYETLRASQLTNTRVNQRDKLLSTFNKERSKLEDQLAKFEQRNKELQYLVNEYELKVKKVEDMNILTKLSFEDEIRKLQIDNRRLLDQIQSLQDQNKQLREYNIILKNEKQQAEQIPQQDRKINDNTIQLTRQMASLKMSNILKRGDSRKITKAFIKFIENKHLHQFLENSKINQSQMSLNMLNEPQNAKILELQERQQILDQQNTNLVKLASKMLRQANLRRPIKANFQGLVSSQTVNYIIYGLKNNTEIYELNLSSCELDDNDLIRLVEMLKFDQGLQNLKLSSNRFAQIQPLLELVQTKAHQFKILDISYCQINEKILELLPKTIIQLVNLKELYISGIINQQLAQSKDKVNNFLQAIVTLRTLNALDLSKNKLLPDSIITFCNNMKLLSNLNSLALSSIQMIDECSQAVQYMITALPNLRKLLIQGNSHISAKEFEGILRAIKKEGFIEELDLSQCQVGSSQCIQILLEILITNKNITTLGLKKVQLKDTMACHLIQGIVNSLNLQVLKLDQNLITHIFVEKLTENMIINKLSNKDLERQRSRGYQSNHSLLNQDSDGSFLALSEENSHSSQHKSANQGLQQISLSLNKIGDKGAIAISKLIRIPNDHTRLLKAVCLDECGITQIGFQALRDALQERGNMTTQFNNLSHVKISIDRNNIE</sequence>
<keyword evidence="3" id="KW-1185">Reference proteome</keyword>